<evidence type="ECO:0000256" key="1">
    <source>
        <dbReference type="ARBA" id="ARBA00004496"/>
    </source>
</evidence>
<dbReference type="PIRSF" id="PIRSF002599">
    <property type="entry name" value="Cold_shock_A"/>
    <property type="match status" value="1"/>
</dbReference>
<dbReference type="PRINTS" id="PR00050">
    <property type="entry name" value="COLDSHOCK"/>
</dbReference>
<reference evidence="6" key="1">
    <citation type="journal article" date="2019" name="Int. J. Syst. Evol. Microbiol.">
        <title>The Global Catalogue of Microorganisms (GCM) 10K type strain sequencing project: providing services to taxonomists for standard genome sequencing and annotation.</title>
        <authorList>
            <consortium name="The Broad Institute Genomics Platform"/>
            <consortium name="The Broad Institute Genome Sequencing Center for Infectious Disease"/>
            <person name="Wu L."/>
            <person name="Ma J."/>
        </authorList>
    </citation>
    <scope>NUCLEOTIDE SEQUENCE [LARGE SCALE GENOMIC DNA]</scope>
    <source>
        <strain evidence="6">CECT 7297</strain>
    </source>
</reference>
<dbReference type="Pfam" id="PF00313">
    <property type="entry name" value="CSD"/>
    <property type="match status" value="1"/>
</dbReference>
<evidence type="ECO:0000256" key="2">
    <source>
        <dbReference type="ARBA" id="ARBA00022490"/>
    </source>
</evidence>
<evidence type="ECO:0000259" key="4">
    <source>
        <dbReference type="PROSITE" id="PS51857"/>
    </source>
</evidence>
<dbReference type="EMBL" id="JBHSDI010000010">
    <property type="protein sequence ID" value="MFC4258867.1"/>
    <property type="molecule type" value="Genomic_DNA"/>
</dbReference>
<dbReference type="Gene3D" id="6.20.370.130">
    <property type="match status" value="1"/>
</dbReference>
<comment type="subcellular location">
    <subcellularLocation>
        <location evidence="1 3">Cytoplasm</location>
    </subcellularLocation>
</comment>
<proteinExistence type="predicted"/>
<name>A0ABV8QES3_9GAMM</name>
<dbReference type="Gene3D" id="2.40.50.140">
    <property type="entry name" value="Nucleic acid-binding proteins"/>
    <property type="match status" value="1"/>
</dbReference>
<dbReference type="PANTHER" id="PTHR11544">
    <property type="entry name" value="COLD SHOCK DOMAIN CONTAINING PROTEINS"/>
    <property type="match status" value="1"/>
</dbReference>
<keyword evidence="2" id="KW-0963">Cytoplasm</keyword>
<dbReference type="InterPro" id="IPR012156">
    <property type="entry name" value="Cold_shock_CspA"/>
</dbReference>
<protein>
    <submittedName>
        <fullName evidence="5">Cold-shock protein</fullName>
    </submittedName>
</protein>
<feature type="domain" description="CSD" evidence="4">
    <location>
        <begin position="3"/>
        <end position="67"/>
    </location>
</feature>
<dbReference type="InterPro" id="IPR011129">
    <property type="entry name" value="CSD"/>
</dbReference>
<dbReference type="InterPro" id="IPR002059">
    <property type="entry name" value="CSP_DNA-bd"/>
</dbReference>
<dbReference type="PROSITE" id="PS00352">
    <property type="entry name" value="CSD_1"/>
    <property type="match status" value="1"/>
</dbReference>
<evidence type="ECO:0000313" key="5">
    <source>
        <dbReference type="EMBL" id="MFC4258867.1"/>
    </source>
</evidence>
<evidence type="ECO:0000256" key="3">
    <source>
        <dbReference type="RuleBase" id="RU000408"/>
    </source>
</evidence>
<accession>A0ABV8QES3</accession>
<dbReference type="Proteomes" id="UP001595798">
    <property type="component" value="Unassembled WGS sequence"/>
</dbReference>
<dbReference type="CDD" id="cd04458">
    <property type="entry name" value="CSP_CDS"/>
    <property type="match status" value="1"/>
</dbReference>
<keyword evidence="6" id="KW-1185">Reference proteome</keyword>
<dbReference type="RefSeq" id="WP_379886395.1">
    <property type="nucleotide sequence ID" value="NZ_JBHSDI010000010.1"/>
</dbReference>
<dbReference type="PROSITE" id="PS51857">
    <property type="entry name" value="CSD_2"/>
    <property type="match status" value="1"/>
</dbReference>
<comment type="caution">
    <text evidence="5">The sequence shown here is derived from an EMBL/GenBank/DDBJ whole genome shotgun (WGS) entry which is preliminary data.</text>
</comment>
<dbReference type="SMART" id="SM00357">
    <property type="entry name" value="CSP"/>
    <property type="match status" value="1"/>
</dbReference>
<dbReference type="InterPro" id="IPR050181">
    <property type="entry name" value="Cold_shock_domain"/>
</dbReference>
<evidence type="ECO:0000313" key="6">
    <source>
        <dbReference type="Proteomes" id="UP001595798"/>
    </source>
</evidence>
<sequence>MSNTTGTVKFFNEAKGFGFITRESGPDVFVHFSAIQGSGFKTLAEGQQVEFSVSDGQKGPQADNVVAI</sequence>
<organism evidence="5 6">
    <name type="scientific">Marinobacter lacisalsi</name>
    <dbReference type="NCBI Taxonomy" id="475979"/>
    <lineage>
        <taxon>Bacteria</taxon>
        <taxon>Pseudomonadati</taxon>
        <taxon>Pseudomonadota</taxon>
        <taxon>Gammaproteobacteria</taxon>
        <taxon>Pseudomonadales</taxon>
        <taxon>Marinobacteraceae</taxon>
        <taxon>Marinobacter</taxon>
    </lineage>
</organism>
<dbReference type="InterPro" id="IPR012340">
    <property type="entry name" value="NA-bd_OB-fold"/>
</dbReference>
<dbReference type="InterPro" id="IPR019844">
    <property type="entry name" value="CSD_CS"/>
</dbReference>
<gene>
    <name evidence="5" type="ORF">ACFOZ5_07465</name>
</gene>
<dbReference type="SUPFAM" id="SSF50249">
    <property type="entry name" value="Nucleic acid-binding proteins"/>
    <property type="match status" value="1"/>
</dbReference>